<reference evidence="1 2" key="1">
    <citation type="submission" date="2018-04" db="EMBL/GenBank/DDBJ databases">
        <title>The genome of golden apple snail Pomacea canaliculata provides insight into stress tolerance and invasive adaptation.</title>
        <authorList>
            <person name="Liu C."/>
            <person name="Liu B."/>
            <person name="Ren Y."/>
            <person name="Zhang Y."/>
            <person name="Wang H."/>
            <person name="Li S."/>
            <person name="Jiang F."/>
            <person name="Yin L."/>
            <person name="Zhang G."/>
            <person name="Qian W."/>
            <person name="Fan W."/>
        </authorList>
    </citation>
    <scope>NUCLEOTIDE SEQUENCE [LARGE SCALE GENOMIC DNA]</scope>
    <source>
        <strain evidence="1">SZHN2017</strain>
        <tissue evidence="1">Muscle</tissue>
    </source>
</reference>
<dbReference type="EMBL" id="PZQS01000014">
    <property type="protein sequence ID" value="PVD18511.1"/>
    <property type="molecule type" value="Genomic_DNA"/>
</dbReference>
<protein>
    <submittedName>
        <fullName evidence="1">Uncharacterized protein</fullName>
    </submittedName>
</protein>
<sequence>MQFYQLKPHVDCSAAMDDWVYTTNGTFRISQRARRLHGKITCEYAPLVRVDDFSARHAPHIKPMMDGAPLQTDFFKVACVSAAAGDT</sequence>
<name>A0A2T7NBH3_POMCA</name>
<keyword evidence="2" id="KW-1185">Reference proteome</keyword>
<evidence type="ECO:0000313" key="2">
    <source>
        <dbReference type="Proteomes" id="UP000245119"/>
    </source>
</evidence>
<dbReference type="STRING" id="400727.A0A2T7NBH3"/>
<gene>
    <name evidence="1" type="ORF">C0Q70_21060</name>
</gene>
<evidence type="ECO:0000313" key="1">
    <source>
        <dbReference type="EMBL" id="PVD18511.1"/>
    </source>
</evidence>
<organism evidence="1 2">
    <name type="scientific">Pomacea canaliculata</name>
    <name type="common">Golden apple snail</name>
    <dbReference type="NCBI Taxonomy" id="400727"/>
    <lineage>
        <taxon>Eukaryota</taxon>
        <taxon>Metazoa</taxon>
        <taxon>Spiralia</taxon>
        <taxon>Lophotrochozoa</taxon>
        <taxon>Mollusca</taxon>
        <taxon>Gastropoda</taxon>
        <taxon>Caenogastropoda</taxon>
        <taxon>Architaenioglossa</taxon>
        <taxon>Ampullarioidea</taxon>
        <taxon>Ampullariidae</taxon>
        <taxon>Pomacea</taxon>
    </lineage>
</organism>
<proteinExistence type="predicted"/>
<comment type="caution">
    <text evidence="1">The sequence shown here is derived from an EMBL/GenBank/DDBJ whole genome shotgun (WGS) entry which is preliminary data.</text>
</comment>
<dbReference type="OrthoDB" id="413313at2759"/>
<dbReference type="Proteomes" id="UP000245119">
    <property type="component" value="Linkage Group LG14"/>
</dbReference>
<dbReference type="AlphaFoldDB" id="A0A2T7NBH3"/>
<accession>A0A2T7NBH3</accession>